<protein>
    <submittedName>
        <fullName evidence="1">27497_t:CDS:1</fullName>
    </submittedName>
</protein>
<dbReference type="EMBL" id="CAJVQB010032493">
    <property type="protein sequence ID" value="CAG8818393.1"/>
    <property type="molecule type" value="Genomic_DNA"/>
</dbReference>
<sequence>DLPSIKITQVRSDNVPAPNVYFAFATSFTIGCTRIDGISATSCNQSIIQPTFNATIQAYNGSFASNIKMDGSSVIRFDLYFTSTEDSIRNYTSSMFMSVMDPGYGPNTAQYHSSIFPYNEPFVQSVELKNIYHLSQNSNYIVRYSRTIRYMSAPGDFGSLIGVRPRYYEIPYVESNIEYIIYKNYTIGGNWYASVAITPVTTIVNDETEQSPWGYVQKRIISKEGLNYTADTLADLAKLSLEDRVRRLEEADMFLNDHVIGIPFDRDVKGSNQDDHKMPS</sequence>
<gene>
    <name evidence="1" type="ORF">GMARGA_LOCUS27050</name>
</gene>
<accession>A0ABN7W857</accession>
<organism evidence="1 2">
    <name type="scientific">Gigaspora margarita</name>
    <dbReference type="NCBI Taxonomy" id="4874"/>
    <lineage>
        <taxon>Eukaryota</taxon>
        <taxon>Fungi</taxon>
        <taxon>Fungi incertae sedis</taxon>
        <taxon>Mucoromycota</taxon>
        <taxon>Glomeromycotina</taxon>
        <taxon>Glomeromycetes</taxon>
        <taxon>Diversisporales</taxon>
        <taxon>Gigasporaceae</taxon>
        <taxon>Gigaspora</taxon>
    </lineage>
</organism>
<dbReference type="Proteomes" id="UP000789901">
    <property type="component" value="Unassembled WGS sequence"/>
</dbReference>
<name>A0ABN7W857_GIGMA</name>
<keyword evidence="2" id="KW-1185">Reference proteome</keyword>
<proteinExistence type="predicted"/>
<reference evidence="1 2" key="1">
    <citation type="submission" date="2021-06" db="EMBL/GenBank/DDBJ databases">
        <authorList>
            <person name="Kallberg Y."/>
            <person name="Tangrot J."/>
            <person name="Rosling A."/>
        </authorList>
    </citation>
    <scope>NUCLEOTIDE SEQUENCE [LARGE SCALE GENOMIC DNA]</scope>
    <source>
        <strain evidence="1 2">120-4 pot B 10/14</strain>
    </source>
</reference>
<evidence type="ECO:0000313" key="1">
    <source>
        <dbReference type="EMBL" id="CAG8818393.1"/>
    </source>
</evidence>
<evidence type="ECO:0000313" key="2">
    <source>
        <dbReference type="Proteomes" id="UP000789901"/>
    </source>
</evidence>
<comment type="caution">
    <text evidence="1">The sequence shown here is derived from an EMBL/GenBank/DDBJ whole genome shotgun (WGS) entry which is preliminary data.</text>
</comment>
<feature type="non-terminal residue" evidence="1">
    <location>
        <position position="1"/>
    </location>
</feature>